<evidence type="ECO:0000256" key="8">
    <source>
        <dbReference type="ARBA" id="ARBA00023012"/>
    </source>
</evidence>
<comment type="catalytic activity">
    <reaction evidence="1">
        <text>ATP + protein L-histidine = ADP + protein N-phospho-L-histidine.</text>
        <dbReference type="EC" id="2.7.13.3"/>
    </reaction>
</comment>
<feature type="domain" description="PAS" evidence="10">
    <location>
        <begin position="16"/>
        <end position="64"/>
    </location>
</feature>
<evidence type="ECO:0000256" key="1">
    <source>
        <dbReference type="ARBA" id="ARBA00000085"/>
    </source>
</evidence>
<dbReference type="GO" id="GO:0000155">
    <property type="term" value="F:phosphorelay sensor kinase activity"/>
    <property type="evidence" value="ECO:0007669"/>
    <property type="project" value="InterPro"/>
</dbReference>
<dbReference type="GO" id="GO:0005524">
    <property type="term" value="F:ATP binding"/>
    <property type="evidence" value="ECO:0007669"/>
    <property type="project" value="UniProtKB-KW"/>
</dbReference>
<dbReference type="Gene3D" id="3.30.565.10">
    <property type="entry name" value="Histidine kinase-like ATPase, C-terminal domain"/>
    <property type="match status" value="1"/>
</dbReference>
<evidence type="ECO:0000313" key="13">
    <source>
        <dbReference type="Proteomes" id="UP000440978"/>
    </source>
</evidence>
<dbReference type="SMART" id="SM00388">
    <property type="entry name" value="HisKA"/>
    <property type="match status" value="1"/>
</dbReference>
<dbReference type="OrthoDB" id="9815750at2"/>
<name>A0A6N8CMV3_9BACI</name>
<dbReference type="NCBIfam" id="TIGR00229">
    <property type="entry name" value="sensory_box"/>
    <property type="match status" value="2"/>
</dbReference>
<dbReference type="Pfam" id="PF02518">
    <property type="entry name" value="HATPase_c"/>
    <property type="match status" value="1"/>
</dbReference>
<dbReference type="Proteomes" id="UP000440978">
    <property type="component" value="Unassembled WGS sequence"/>
</dbReference>
<dbReference type="InterPro" id="IPR035965">
    <property type="entry name" value="PAS-like_dom_sf"/>
</dbReference>
<organism evidence="12 13">
    <name type="scientific">Terrilactibacillus tamarindi</name>
    <dbReference type="NCBI Taxonomy" id="2599694"/>
    <lineage>
        <taxon>Bacteria</taxon>
        <taxon>Bacillati</taxon>
        <taxon>Bacillota</taxon>
        <taxon>Bacilli</taxon>
        <taxon>Bacillales</taxon>
        <taxon>Bacillaceae</taxon>
        <taxon>Terrilactibacillus</taxon>
    </lineage>
</organism>
<dbReference type="EC" id="2.7.13.3" evidence="2"/>
<sequence length="712" mass="83169">MEFIKRFMSYIKHKKAKRDQNRTVQTLEPAFFILDSNLHFSYLNHKAERLFNKKLNHLIGKSIIRIFPSLTYLIERCRSSYKRQMVQNFHYLLPMIDNWVNVFIYPSKHHICIFIQTTTPNEHLYIPDTKVYRHIFDHYPEAISTLDMDGFIGTVNHAWENLLGICEKTIHGRPLSNIISKRDKHTVIQEIKNVSKGQTVQIRVNALYRFKKEFDVHITMMPIMIQQQVVRIFITLKKEPQLPTHTKKMKKNEIQQSLFHKMNEIIGWNWDYNLDQLTWFPLNLDLFGIKSEEQINSHKKYTMLVHPDDRDQFIDNINQAKIKQDEPSSLSYRIIRPNDQEIRYIQSLVQPNHNHHQLTGVIKDTTDIIQEQNKLKRIEKLYQLITENSLDVIAYSTPDGRYEYVSSAARRYGYEPKELIGHHISNYLHPDDLYKLDSPDYTNVLIFRFRHKEGHYVWFEQSLQYIKNDQNQVVKVLSISRDISERIETENLMKRSEKLTMAGELAAGIAHEIRNPLTSLKGFLQMMQYGYSVKQQYYNVMESELNRIEMILNELLLLAKPTVNKFQKENVMTLINHVTTLLGSVANMSNVELIIHPPKKELCINCDESQIKQVLINLIKNAIEVMPNGGKVTIDVKLLEGFVMISVTDEGPGIPEAKIKNIGQPFFTTKEQGTGLGLAVSFNIIENHNGKVSIESEINKGTTFKISFPIVE</sequence>
<dbReference type="PROSITE" id="PS50113">
    <property type="entry name" value="PAC"/>
    <property type="match status" value="1"/>
</dbReference>
<evidence type="ECO:0000313" key="12">
    <source>
        <dbReference type="EMBL" id="MTT30870.1"/>
    </source>
</evidence>
<feature type="domain" description="PAS" evidence="10">
    <location>
        <begin position="406"/>
        <end position="432"/>
    </location>
</feature>
<protein>
    <recommendedName>
        <fullName evidence="2">histidine kinase</fullName>
        <ecNumber evidence="2">2.7.13.3</ecNumber>
    </recommendedName>
</protein>
<dbReference type="Gene3D" id="3.30.450.20">
    <property type="entry name" value="PAS domain"/>
    <property type="match status" value="4"/>
</dbReference>
<dbReference type="AlphaFoldDB" id="A0A6N8CMV3"/>
<dbReference type="EMBL" id="WNHB01000003">
    <property type="protein sequence ID" value="MTT30870.1"/>
    <property type="molecule type" value="Genomic_DNA"/>
</dbReference>
<dbReference type="PROSITE" id="PS50109">
    <property type="entry name" value="HIS_KIN"/>
    <property type="match status" value="1"/>
</dbReference>
<dbReference type="PRINTS" id="PR00344">
    <property type="entry name" value="BCTRLSENSOR"/>
</dbReference>
<dbReference type="SUPFAM" id="SSF55785">
    <property type="entry name" value="PYP-like sensor domain (PAS domain)"/>
    <property type="match status" value="4"/>
</dbReference>
<dbReference type="PANTHER" id="PTHR43065:SF10">
    <property type="entry name" value="PEROXIDE STRESS-ACTIVATED HISTIDINE KINASE MAK3"/>
    <property type="match status" value="1"/>
</dbReference>
<comment type="caution">
    <text evidence="12">The sequence shown here is derived from an EMBL/GenBank/DDBJ whole genome shotgun (WGS) entry which is preliminary data.</text>
</comment>
<evidence type="ECO:0000256" key="6">
    <source>
        <dbReference type="ARBA" id="ARBA00022777"/>
    </source>
</evidence>
<dbReference type="SUPFAM" id="SSF55874">
    <property type="entry name" value="ATPase domain of HSP90 chaperone/DNA topoisomerase II/histidine kinase"/>
    <property type="match status" value="1"/>
</dbReference>
<dbReference type="InterPro" id="IPR036097">
    <property type="entry name" value="HisK_dim/P_sf"/>
</dbReference>
<feature type="domain" description="Histidine kinase" evidence="9">
    <location>
        <begin position="508"/>
        <end position="712"/>
    </location>
</feature>
<dbReference type="Gene3D" id="1.10.287.130">
    <property type="match status" value="1"/>
</dbReference>
<evidence type="ECO:0000259" key="10">
    <source>
        <dbReference type="PROSITE" id="PS50112"/>
    </source>
</evidence>
<keyword evidence="6" id="KW-0418">Kinase</keyword>
<keyword evidence="4" id="KW-0808">Transferase</keyword>
<keyword evidence="13" id="KW-1185">Reference proteome</keyword>
<keyword evidence="5" id="KW-0547">Nucleotide-binding</keyword>
<dbReference type="SMART" id="SM00091">
    <property type="entry name" value="PAS"/>
    <property type="match status" value="4"/>
</dbReference>
<dbReference type="Pfam" id="PF08447">
    <property type="entry name" value="PAS_3"/>
    <property type="match status" value="2"/>
</dbReference>
<dbReference type="PROSITE" id="PS50112">
    <property type="entry name" value="PAS"/>
    <property type="match status" value="3"/>
</dbReference>
<keyword evidence="7" id="KW-0067">ATP-binding</keyword>
<evidence type="ECO:0000256" key="2">
    <source>
        <dbReference type="ARBA" id="ARBA00012438"/>
    </source>
</evidence>
<dbReference type="InterPro" id="IPR013767">
    <property type="entry name" value="PAS_fold"/>
</dbReference>
<dbReference type="InterPro" id="IPR004358">
    <property type="entry name" value="Sig_transdc_His_kin-like_C"/>
</dbReference>
<accession>A0A6N8CMV3</accession>
<dbReference type="InterPro" id="IPR013655">
    <property type="entry name" value="PAS_fold_3"/>
</dbReference>
<keyword evidence="8" id="KW-0902">Two-component regulatory system</keyword>
<evidence type="ECO:0000256" key="5">
    <source>
        <dbReference type="ARBA" id="ARBA00022741"/>
    </source>
</evidence>
<dbReference type="CDD" id="cd00082">
    <property type="entry name" value="HisKA"/>
    <property type="match status" value="1"/>
</dbReference>
<dbReference type="SMART" id="SM00086">
    <property type="entry name" value="PAC"/>
    <property type="match status" value="2"/>
</dbReference>
<dbReference type="SMART" id="SM00387">
    <property type="entry name" value="HATPase_c"/>
    <property type="match status" value="1"/>
</dbReference>
<dbReference type="PANTHER" id="PTHR43065">
    <property type="entry name" value="SENSOR HISTIDINE KINASE"/>
    <property type="match status" value="1"/>
</dbReference>
<dbReference type="Pfam" id="PF00512">
    <property type="entry name" value="HisKA"/>
    <property type="match status" value="1"/>
</dbReference>
<dbReference type="CDD" id="cd00130">
    <property type="entry name" value="PAS"/>
    <property type="match status" value="2"/>
</dbReference>
<evidence type="ECO:0000259" key="11">
    <source>
        <dbReference type="PROSITE" id="PS50113"/>
    </source>
</evidence>
<reference evidence="12 13" key="1">
    <citation type="submission" date="2019-11" db="EMBL/GenBank/DDBJ databases">
        <title>Terrilactibacillus tamarindus sp. nov. BCM23-1 isolated from bark of Tamarindus indica.</title>
        <authorList>
            <person name="Kingkaew E."/>
            <person name="Tanasupawat S."/>
        </authorList>
    </citation>
    <scope>NUCLEOTIDE SEQUENCE [LARGE SCALE GENOMIC DNA]</scope>
    <source>
        <strain evidence="12 13">BCM23-1</strain>
    </source>
</reference>
<dbReference type="CDD" id="cd00075">
    <property type="entry name" value="HATPase"/>
    <property type="match status" value="1"/>
</dbReference>
<dbReference type="InterPro" id="IPR036890">
    <property type="entry name" value="HATPase_C_sf"/>
</dbReference>
<gene>
    <name evidence="12" type="ORF">GMB86_02435</name>
</gene>
<evidence type="ECO:0000256" key="4">
    <source>
        <dbReference type="ARBA" id="ARBA00022679"/>
    </source>
</evidence>
<dbReference type="GO" id="GO:0006355">
    <property type="term" value="P:regulation of DNA-templated transcription"/>
    <property type="evidence" value="ECO:0007669"/>
    <property type="project" value="InterPro"/>
</dbReference>
<dbReference type="InterPro" id="IPR001610">
    <property type="entry name" value="PAC"/>
</dbReference>
<feature type="domain" description="PAC" evidence="11">
    <location>
        <begin position="443"/>
        <end position="495"/>
    </location>
</feature>
<proteinExistence type="predicted"/>
<dbReference type="InterPro" id="IPR003594">
    <property type="entry name" value="HATPase_dom"/>
</dbReference>
<dbReference type="InterPro" id="IPR000700">
    <property type="entry name" value="PAS-assoc_C"/>
</dbReference>
<evidence type="ECO:0000256" key="7">
    <source>
        <dbReference type="ARBA" id="ARBA00022840"/>
    </source>
</evidence>
<evidence type="ECO:0000256" key="3">
    <source>
        <dbReference type="ARBA" id="ARBA00022553"/>
    </source>
</evidence>
<evidence type="ECO:0000259" key="9">
    <source>
        <dbReference type="PROSITE" id="PS50109"/>
    </source>
</evidence>
<dbReference type="InterPro" id="IPR000014">
    <property type="entry name" value="PAS"/>
</dbReference>
<dbReference type="SUPFAM" id="SSF47384">
    <property type="entry name" value="Homodimeric domain of signal transducing histidine kinase"/>
    <property type="match status" value="1"/>
</dbReference>
<keyword evidence="3" id="KW-0597">Phosphoprotein</keyword>
<dbReference type="InterPro" id="IPR003661">
    <property type="entry name" value="HisK_dim/P_dom"/>
</dbReference>
<dbReference type="Pfam" id="PF00989">
    <property type="entry name" value="PAS"/>
    <property type="match status" value="2"/>
</dbReference>
<dbReference type="InterPro" id="IPR005467">
    <property type="entry name" value="His_kinase_dom"/>
</dbReference>
<feature type="domain" description="PAS" evidence="10">
    <location>
        <begin position="128"/>
        <end position="198"/>
    </location>
</feature>